<organism evidence="1">
    <name type="scientific">Triatoma infestans</name>
    <name type="common">Assassin bug</name>
    <dbReference type="NCBI Taxonomy" id="30076"/>
    <lineage>
        <taxon>Eukaryota</taxon>
        <taxon>Metazoa</taxon>
        <taxon>Ecdysozoa</taxon>
        <taxon>Arthropoda</taxon>
        <taxon>Hexapoda</taxon>
        <taxon>Insecta</taxon>
        <taxon>Pterygota</taxon>
        <taxon>Neoptera</taxon>
        <taxon>Paraneoptera</taxon>
        <taxon>Hemiptera</taxon>
        <taxon>Heteroptera</taxon>
        <taxon>Panheteroptera</taxon>
        <taxon>Cimicomorpha</taxon>
        <taxon>Reduviidae</taxon>
        <taxon>Triatominae</taxon>
        <taxon>Triatoma</taxon>
    </lineage>
</organism>
<accession>A0A161MFE2</accession>
<protein>
    <submittedName>
        <fullName evidence="1">Transmembrane protein 234-like protein</fullName>
    </submittedName>
</protein>
<reference evidence="1" key="1">
    <citation type="submission" date="2016-04" db="EMBL/GenBank/DDBJ databases">
        <authorList>
            <person name="Calderon-Fernandez G.M.Sr."/>
        </authorList>
    </citation>
    <scope>NUCLEOTIDE SEQUENCE</scope>
    <source>
        <strain evidence="1">Int1</strain>
        <tissue evidence="1">Integument</tissue>
    </source>
</reference>
<sequence length="8" mass="966">MGSYKPFH</sequence>
<evidence type="ECO:0000313" key="1">
    <source>
        <dbReference type="EMBL" id="JAR99495.1"/>
    </source>
</evidence>
<proteinExistence type="predicted"/>
<name>A0A161MFE2_TRIIF</name>
<reference evidence="1" key="2">
    <citation type="journal article" date="2017" name="J. Med. Entomol.">
        <title>Transcriptome Analysis of the Triatoma infestans (Hemiptera: Reduviidae) Integument.</title>
        <authorList>
            <person name="Calderon-Fernandez G.M."/>
            <person name="Moriconi D.E."/>
            <person name="Dulbecco A.B."/>
            <person name="Juarez M.P."/>
        </authorList>
    </citation>
    <scope>NUCLEOTIDE SEQUENCE</scope>
    <source>
        <strain evidence="1">Int1</strain>
        <tissue evidence="1">Integument</tissue>
    </source>
</reference>
<keyword evidence="1" id="KW-0812">Transmembrane</keyword>
<dbReference type="EMBL" id="GEMB01003725">
    <property type="protein sequence ID" value="JAR99495.1"/>
    <property type="molecule type" value="Transcribed_RNA"/>
</dbReference>
<keyword evidence="1" id="KW-0472">Membrane</keyword>